<dbReference type="VEuPathDB" id="FungiDB:KRP22_480"/>
<dbReference type="Proteomes" id="UP000005238">
    <property type="component" value="Unassembled WGS sequence"/>
</dbReference>
<dbReference type="EMBL" id="DS565999">
    <property type="status" value="NOT_ANNOTATED_CDS"/>
    <property type="molecule type" value="Genomic_DNA"/>
</dbReference>
<dbReference type="AlphaFoldDB" id="H3GCN0"/>
<dbReference type="VEuPathDB" id="FungiDB:KRP23_7530"/>
<evidence type="ECO:0000313" key="2">
    <source>
        <dbReference type="Proteomes" id="UP000005238"/>
    </source>
</evidence>
<proteinExistence type="predicted"/>
<dbReference type="SUPFAM" id="SSF48371">
    <property type="entry name" value="ARM repeat"/>
    <property type="match status" value="1"/>
</dbReference>
<dbReference type="EnsemblProtists" id="Phyra86445">
    <property type="protein sequence ID" value="Phyra86445"/>
    <property type="gene ID" value="Phyra86445"/>
</dbReference>
<name>H3GCN0_PHYRM</name>
<reference evidence="1" key="2">
    <citation type="submission" date="2015-06" db="UniProtKB">
        <authorList>
            <consortium name="EnsemblProtists"/>
        </authorList>
    </citation>
    <scope>IDENTIFICATION</scope>
    <source>
        <strain evidence="1">Pr102</strain>
    </source>
</reference>
<evidence type="ECO:0008006" key="3">
    <source>
        <dbReference type="Google" id="ProtNLM"/>
    </source>
</evidence>
<evidence type="ECO:0000313" key="1">
    <source>
        <dbReference type="EnsemblProtists" id="Phyra73240"/>
    </source>
</evidence>
<dbReference type="InterPro" id="IPR016024">
    <property type="entry name" value="ARM-type_fold"/>
</dbReference>
<sequence>MATKVAERLEELTAFLAHQHAVDSVEETMDHLQKEVADAMVRSRASAQQCTILLFQSVEPPSLLRFVAASADFADESRKREISTTRSGVLELLSSFLKLYGSHQALTKQHVVVVSVLKYADKRASREDIEPRAYVDKLFYDIKFSKATQTAKGQMLELIGYLVEKFPQDVEESVPPLLCWVEDALEKQFSSNSPEMMLVNGLLFALARLLECDPERYKRDEGLRKKVYS</sequence>
<dbReference type="InParanoid" id="H3GCN0"/>
<accession>H3GCN0</accession>
<organism evidence="1 2">
    <name type="scientific">Phytophthora ramorum</name>
    <name type="common">Sudden oak death agent</name>
    <dbReference type="NCBI Taxonomy" id="164328"/>
    <lineage>
        <taxon>Eukaryota</taxon>
        <taxon>Sar</taxon>
        <taxon>Stramenopiles</taxon>
        <taxon>Oomycota</taxon>
        <taxon>Peronosporomycetes</taxon>
        <taxon>Peronosporales</taxon>
        <taxon>Peronosporaceae</taxon>
        <taxon>Phytophthora</taxon>
    </lineage>
</organism>
<keyword evidence="2" id="KW-1185">Reference proteome</keyword>
<dbReference type="STRING" id="164328.H3GCN0"/>
<dbReference type="EMBL" id="DS566707">
    <property type="status" value="NOT_ANNOTATED_CDS"/>
    <property type="molecule type" value="Genomic_DNA"/>
</dbReference>
<dbReference type="HOGENOM" id="CLU_1312332_0_0_1"/>
<dbReference type="EnsemblProtists" id="Phyra73240">
    <property type="protein sequence ID" value="Phyra73240"/>
    <property type="gene ID" value="Phyra73240"/>
</dbReference>
<dbReference type="OMA" id="RTNAPEM"/>
<reference evidence="2" key="1">
    <citation type="journal article" date="2006" name="Science">
        <title>Phytophthora genome sequences uncover evolutionary origins and mechanisms of pathogenesis.</title>
        <authorList>
            <person name="Tyler B.M."/>
            <person name="Tripathy S."/>
            <person name="Zhang X."/>
            <person name="Dehal P."/>
            <person name="Jiang R.H."/>
            <person name="Aerts A."/>
            <person name="Arredondo F.D."/>
            <person name="Baxter L."/>
            <person name="Bensasson D."/>
            <person name="Beynon J.L."/>
            <person name="Chapman J."/>
            <person name="Damasceno C.M."/>
            <person name="Dorrance A.E."/>
            <person name="Dou D."/>
            <person name="Dickerman A.W."/>
            <person name="Dubchak I.L."/>
            <person name="Garbelotto M."/>
            <person name="Gijzen M."/>
            <person name="Gordon S.G."/>
            <person name="Govers F."/>
            <person name="Grunwald N.J."/>
            <person name="Huang W."/>
            <person name="Ivors K.L."/>
            <person name="Jones R.W."/>
            <person name="Kamoun S."/>
            <person name="Krampis K."/>
            <person name="Lamour K.H."/>
            <person name="Lee M.K."/>
            <person name="McDonald W.H."/>
            <person name="Medina M."/>
            <person name="Meijer H.J."/>
            <person name="Nordberg E.K."/>
            <person name="Maclean D.J."/>
            <person name="Ospina-Giraldo M.D."/>
            <person name="Morris P.F."/>
            <person name="Phuntumart V."/>
            <person name="Putnam N.H."/>
            <person name="Rash S."/>
            <person name="Rose J.K."/>
            <person name="Sakihama Y."/>
            <person name="Salamov A.A."/>
            <person name="Savidor A."/>
            <person name="Scheuring C.F."/>
            <person name="Smith B.M."/>
            <person name="Sobral B.W."/>
            <person name="Terry A."/>
            <person name="Torto-Alalibo T.A."/>
            <person name="Win J."/>
            <person name="Xu Z."/>
            <person name="Zhang H."/>
            <person name="Grigoriev I.V."/>
            <person name="Rokhsar D.S."/>
            <person name="Boore J.L."/>
        </authorList>
    </citation>
    <scope>NUCLEOTIDE SEQUENCE [LARGE SCALE GENOMIC DNA]</scope>
    <source>
        <strain evidence="2">Pr102</strain>
    </source>
</reference>
<protein>
    <recommendedName>
        <fullName evidence="3">MMS19 nucleotide excision repair protein</fullName>
    </recommendedName>
</protein>
<dbReference type="eggNOG" id="ENOG502SRTM">
    <property type="taxonomic scope" value="Eukaryota"/>
</dbReference>